<accession>A0A194S1R7</accession>
<gene>
    <name evidence="3" type="ORF">RHOBADRAFT_44943</name>
</gene>
<evidence type="ECO:0000256" key="1">
    <source>
        <dbReference type="SAM" id="MobiDB-lite"/>
    </source>
</evidence>
<dbReference type="AlphaFoldDB" id="A0A194S1R7"/>
<evidence type="ECO:0000313" key="4">
    <source>
        <dbReference type="Proteomes" id="UP000053890"/>
    </source>
</evidence>
<organism evidence="3 4">
    <name type="scientific">Rhodotorula graminis (strain WP1)</name>
    <dbReference type="NCBI Taxonomy" id="578459"/>
    <lineage>
        <taxon>Eukaryota</taxon>
        <taxon>Fungi</taxon>
        <taxon>Dikarya</taxon>
        <taxon>Basidiomycota</taxon>
        <taxon>Pucciniomycotina</taxon>
        <taxon>Microbotryomycetes</taxon>
        <taxon>Sporidiobolales</taxon>
        <taxon>Sporidiobolaceae</taxon>
        <taxon>Rhodotorula</taxon>
    </lineage>
</organism>
<evidence type="ECO:0000313" key="3">
    <source>
        <dbReference type="EMBL" id="KPV74454.1"/>
    </source>
</evidence>
<keyword evidence="4" id="KW-1185">Reference proteome</keyword>
<dbReference type="STRING" id="578459.A0A194S1R7"/>
<keyword evidence="2" id="KW-0732">Signal</keyword>
<dbReference type="RefSeq" id="XP_018270503.1">
    <property type="nucleotide sequence ID" value="XM_018414517.1"/>
</dbReference>
<feature type="region of interest" description="Disordered" evidence="1">
    <location>
        <begin position="594"/>
        <end position="625"/>
    </location>
</feature>
<feature type="region of interest" description="Disordered" evidence="1">
    <location>
        <begin position="335"/>
        <end position="359"/>
    </location>
</feature>
<evidence type="ECO:0000256" key="2">
    <source>
        <dbReference type="SAM" id="SignalP"/>
    </source>
</evidence>
<feature type="chain" id="PRO_5008265424" evidence="2">
    <location>
        <begin position="21"/>
        <end position="707"/>
    </location>
</feature>
<dbReference type="OMA" id="HEWNNIP"/>
<feature type="compositionally biased region" description="Low complexity" evidence="1">
    <location>
        <begin position="598"/>
        <end position="617"/>
    </location>
</feature>
<feature type="compositionally biased region" description="Low complexity" evidence="1">
    <location>
        <begin position="339"/>
        <end position="359"/>
    </location>
</feature>
<dbReference type="GeneID" id="28974965"/>
<proteinExistence type="predicted"/>
<sequence>MRPHLVHLLAVATLVVLVDAQTCADGTSLYTPPGSGPVCCITQSVVTGAICENLVVSGQPRTACYWTRRPDDIRFAFTIPQAIQNVVGVTLKGTHGEFLDNFSPDYNRQRGSIVTTSGFSAAAGRSWIVLPGSYYGRTGPGGGLPSAGTAGTRGVDWARGGGASALFGSYTLVAAGGGGQGPAYGLGSDADSGYYASTAEGEPARLGVGGGGAGFYGGLAAPYLYNAAYSCGSTFSPRTCYYPVYGPSAGGLSGSSGSFPSGWTRGGWNGDGSTAARLVTFTFACVSPEPTTTIRLPTPAATATATNVLTELTTTTAEPGTQTATVTVESARPPEFVDETSTPDPTLTTRTDTATTFPPESTAFSTFTPETSTFFESPTVTTTPATSTIFETFTPPTSFFTETVEELVTPATAVETVTTTPATRIIPTIVTELRTVSSGTSTSVVSTTTGSANCFHFRMVYPPACCPTAYIKGLKPWTGAATLRRRNVVWARDLTTIFTPSGTTTITTATTATSTAVNTPDPILVTDTATTPGPITTITRTETLEPATVVIDETATVEGVASTTTITLTDPAPSITVTETQYVEAATPLFTDVSTADAPSSTATETSLSTLETPRSTVNEEAPTPISMSTDFFTEYKTVPATTTTSTAYSRSTTCAVKPPLTLKCSIPALRGADQVVQVALIKAQKFLSGNRAVQIDCGSAGVWSYV</sequence>
<name>A0A194S1R7_RHOGW</name>
<reference evidence="3 4" key="1">
    <citation type="journal article" date="2015" name="Front. Microbiol.">
        <title>Genome sequence of the plant growth promoting endophytic yeast Rhodotorula graminis WP1.</title>
        <authorList>
            <person name="Firrincieli A."/>
            <person name="Otillar R."/>
            <person name="Salamov A."/>
            <person name="Schmutz J."/>
            <person name="Khan Z."/>
            <person name="Redman R.S."/>
            <person name="Fleck N.D."/>
            <person name="Lindquist E."/>
            <person name="Grigoriev I.V."/>
            <person name="Doty S.L."/>
        </authorList>
    </citation>
    <scope>NUCLEOTIDE SEQUENCE [LARGE SCALE GENOMIC DNA]</scope>
    <source>
        <strain evidence="3 4">WP1</strain>
    </source>
</reference>
<dbReference type="EMBL" id="KQ474080">
    <property type="protein sequence ID" value="KPV74454.1"/>
    <property type="molecule type" value="Genomic_DNA"/>
</dbReference>
<dbReference type="OrthoDB" id="10633439at2759"/>
<dbReference type="Proteomes" id="UP000053890">
    <property type="component" value="Unassembled WGS sequence"/>
</dbReference>
<protein>
    <submittedName>
        <fullName evidence="3">Uncharacterized protein</fullName>
    </submittedName>
</protein>
<feature type="signal peptide" evidence="2">
    <location>
        <begin position="1"/>
        <end position="20"/>
    </location>
</feature>